<name>A0A1I3S463_9FLAO</name>
<dbReference type="Proteomes" id="UP000199559">
    <property type="component" value="Unassembled WGS sequence"/>
</dbReference>
<evidence type="ECO:0008006" key="4">
    <source>
        <dbReference type="Google" id="ProtNLM"/>
    </source>
</evidence>
<proteinExistence type="predicted"/>
<reference evidence="3" key="1">
    <citation type="submission" date="2016-10" db="EMBL/GenBank/DDBJ databases">
        <authorList>
            <person name="Varghese N."/>
            <person name="Submissions S."/>
        </authorList>
    </citation>
    <scope>NUCLEOTIDE SEQUENCE [LARGE SCALE GENOMIC DNA]</scope>
    <source>
        <strain evidence="3">DSM 28881</strain>
    </source>
</reference>
<gene>
    <name evidence="2" type="ORF">SAMN05443431_10926</name>
</gene>
<dbReference type="AlphaFoldDB" id="A0A1I3S463"/>
<protein>
    <recommendedName>
        <fullName evidence="4">DUF3575 domain-containing protein</fullName>
    </recommendedName>
</protein>
<keyword evidence="1" id="KW-0732">Signal</keyword>
<keyword evidence="3" id="KW-1185">Reference proteome</keyword>
<dbReference type="RefSeq" id="WP_090841655.1">
    <property type="nucleotide sequence ID" value="NZ_FORM01000009.1"/>
</dbReference>
<evidence type="ECO:0000313" key="2">
    <source>
        <dbReference type="EMBL" id="SFJ53398.1"/>
    </source>
</evidence>
<dbReference type="EMBL" id="FORM01000009">
    <property type="protein sequence ID" value="SFJ53398.1"/>
    <property type="molecule type" value="Genomic_DNA"/>
</dbReference>
<sequence length="193" mass="22325">MKKTHLLFVLLLTSFYGFAQKDIETTTKKNEISSNLFDLVVAGSFNVNYERYLEKNQSLFIGATFFDTYAYYDTGYIKDSDAISLKAAYVIYFSKKKDHAGFYFYPQAKLRTGTVTVEDYYYYDYISDTNVEEEYTYDVDGFSLGFGIGHKWVFNDTFTLGINGEIARNLGSIDDDYLDNVEPRFGINFGIRF</sequence>
<feature type="signal peptide" evidence="1">
    <location>
        <begin position="1"/>
        <end position="19"/>
    </location>
</feature>
<evidence type="ECO:0000256" key="1">
    <source>
        <dbReference type="SAM" id="SignalP"/>
    </source>
</evidence>
<feature type="chain" id="PRO_5011441594" description="DUF3575 domain-containing protein" evidence="1">
    <location>
        <begin position="20"/>
        <end position="193"/>
    </location>
</feature>
<dbReference type="STRING" id="1144750.SAMN05443431_10926"/>
<accession>A0A1I3S463</accession>
<evidence type="ECO:0000313" key="3">
    <source>
        <dbReference type="Proteomes" id="UP000199559"/>
    </source>
</evidence>
<organism evidence="2 3">
    <name type="scientific">Olleya namhaensis</name>
    <dbReference type="NCBI Taxonomy" id="1144750"/>
    <lineage>
        <taxon>Bacteria</taxon>
        <taxon>Pseudomonadati</taxon>
        <taxon>Bacteroidota</taxon>
        <taxon>Flavobacteriia</taxon>
        <taxon>Flavobacteriales</taxon>
        <taxon>Flavobacteriaceae</taxon>
    </lineage>
</organism>